<organism evidence="2 3">
    <name type="scientific">Colletotrichum orchidophilum</name>
    <dbReference type="NCBI Taxonomy" id="1209926"/>
    <lineage>
        <taxon>Eukaryota</taxon>
        <taxon>Fungi</taxon>
        <taxon>Dikarya</taxon>
        <taxon>Ascomycota</taxon>
        <taxon>Pezizomycotina</taxon>
        <taxon>Sordariomycetes</taxon>
        <taxon>Hypocreomycetidae</taxon>
        <taxon>Glomerellales</taxon>
        <taxon>Glomerellaceae</taxon>
        <taxon>Colletotrichum</taxon>
    </lineage>
</organism>
<reference evidence="2 3" key="1">
    <citation type="submission" date="2016-09" db="EMBL/GenBank/DDBJ databases">
        <authorList>
            <person name="Capua I."/>
            <person name="De Benedictis P."/>
            <person name="Joannis T."/>
            <person name="Lombin L.H."/>
            <person name="Cattoli G."/>
        </authorList>
    </citation>
    <scope>NUCLEOTIDE SEQUENCE [LARGE SCALE GENOMIC DNA]</scope>
    <source>
        <strain evidence="2 3">IMI 309357</strain>
    </source>
</reference>
<keyword evidence="3" id="KW-1185">Reference proteome</keyword>
<name>A0A1G4B0T5_9PEZI</name>
<gene>
    <name evidence="2" type="ORF">CORC01_09687</name>
</gene>
<proteinExistence type="predicted"/>
<feature type="region of interest" description="Disordered" evidence="1">
    <location>
        <begin position="50"/>
        <end position="101"/>
    </location>
</feature>
<dbReference type="EMBL" id="MJBS01000089">
    <property type="protein sequence ID" value="OHE95030.1"/>
    <property type="molecule type" value="Genomic_DNA"/>
</dbReference>
<dbReference type="OrthoDB" id="10560994at2759"/>
<dbReference type="GeneID" id="34562826"/>
<dbReference type="AlphaFoldDB" id="A0A1G4B0T5"/>
<evidence type="ECO:0000256" key="1">
    <source>
        <dbReference type="SAM" id="MobiDB-lite"/>
    </source>
</evidence>
<evidence type="ECO:0000313" key="3">
    <source>
        <dbReference type="Proteomes" id="UP000176998"/>
    </source>
</evidence>
<dbReference type="Proteomes" id="UP000176998">
    <property type="component" value="Unassembled WGS sequence"/>
</dbReference>
<protein>
    <submittedName>
        <fullName evidence="2">Uncharacterized protein</fullName>
    </submittedName>
</protein>
<sequence>MDSEQQPSTLLGSLGWGGVRGAEVYDFVRAPGECRMRLYAEVVPVDKGWTSSKGSAWVGRGQRPHSRASLAEPIGHAGVFAREPPVRSPSDPGGHPETANS</sequence>
<evidence type="ECO:0000313" key="2">
    <source>
        <dbReference type="EMBL" id="OHE95030.1"/>
    </source>
</evidence>
<comment type="caution">
    <text evidence="2">The sequence shown here is derived from an EMBL/GenBank/DDBJ whole genome shotgun (WGS) entry which is preliminary data.</text>
</comment>
<dbReference type="RefSeq" id="XP_022472192.1">
    <property type="nucleotide sequence ID" value="XM_022621316.1"/>
</dbReference>
<accession>A0A1G4B0T5</accession>